<dbReference type="AlphaFoldDB" id="A0A6C0JZ64"/>
<keyword evidence="1" id="KW-0812">Transmembrane</keyword>
<protein>
    <submittedName>
        <fullName evidence="2">Uncharacterized protein</fullName>
    </submittedName>
</protein>
<reference evidence="2" key="1">
    <citation type="journal article" date="2020" name="Nature">
        <title>Giant virus diversity and host interactions through global metagenomics.</title>
        <authorList>
            <person name="Schulz F."/>
            <person name="Roux S."/>
            <person name="Paez-Espino D."/>
            <person name="Jungbluth S."/>
            <person name="Walsh D.A."/>
            <person name="Denef V.J."/>
            <person name="McMahon K.D."/>
            <person name="Konstantinidis K.T."/>
            <person name="Eloe-Fadrosh E.A."/>
            <person name="Kyrpides N.C."/>
            <person name="Woyke T."/>
        </authorList>
    </citation>
    <scope>NUCLEOTIDE SEQUENCE</scope>
    <source>
        <strain evidence="2">GVMAG-S-1101165-84</strain>
    </source>
</reference>
<evidence type="ECO:0000313" key="2">
    <source>
        <dbReference type="EMBL" id="QHU11065.1"/>
    </source>
</evidence>
<dbReference type="EMBL" id="MN740778">
    <property type="protein sequence ID" value="QHU11065.1"/>
    <property type="molecule type" value="Genomic_DNA"/>
</dbReference>
<proteinExistence type="predicted"/>
<evidence type="ECO:0000256" key="1">
    <source>
        <dbReference type="SAM" id="Phobius"/>
    </source>
</evidence>
<sequence>MRPPFTDGWNSFWHLALGMLAVELPWTALLFLLYQFILKYDANSPIDTFEYLMGAVTYLVLCSLTPLLKRFRLKI</sequence>
<accession>A0A6C0JZ64</accession>
<organism evidence="2">
    <name type="scientific">viral metagenome</name>
    <dbReference type="NCBI Taxonomy" id="1070528"/>
    <lineage>
        <taxon>unclassified sequences</taxon>
        <taxon>metagenomes</taxon>
        <taxon>organismal metagenomes</taxon>
    </lineage>
</organism>
<feature type="transmembrane region" description="Helical" evidence="1">
    <location>
        <begin position="49"/>
        <end position="68"/>
    </location>
</feature>
<keyword evidence="1" id="KW-0472">Membrane</keyword>
<keyword evidence="1" id="KW-1133">Transmembrane helix</keyword>
<feature type="transmembrane region" description="Helical" evidence="1">
    <location>
        <begin position="12"/>
        <end position="37"/>
    </location>
</feature>
<name>A0A6C0JZ64_9ZZZZ</name>